<keyword evidence="6" id="KW-1185">Reference proteome</keyword>
<dbReference type="STRING" id="3988.B9REU4"/>
<evidence type="ECO:0000313" key="5">
    <source>
        <dbReference type="EMBL" id="EEF49715.1"/>
    </source>
</evidence>
<dbReference type="EMBL" id="EQ973777">
    <property type="protein sequence ID" value="EEF49715.1"/>
    <property type="molecule type" value="Genomic_DNA"/>
</dbReference>
<feature type="chain" id="PRO_5002888481" evidence="2">
    <location>
        <begin position="24"/>
        <end position="533"/>
    </location>
</feature>
<gene>
    <name evidence="5" type="ORF">RCOM_1428880</name>
</gene>
<dbReference type="PANTHER" id="PTHR32208:SF71">
    <property type="entry name" value="GLYOXAL OXIDASE-RELATED PROTEIN"/>
    <property type="match status" value="1"/>
</dbReference>
<protein>
    <submittedName>
        <fullName evidence="5">Galactose oxidase, putative</fullName>
        <ecNumber evidence="5">1.1.3.9</ecNumber>
    </submittedName>
</protein>
<feature type="signal peptide" evidence="2">
    <location>
        <begin position="1"/>
        <end position="23"/>
    </location>
</feature>
<dbReference type="Gene3D" id="2.130.10.80">
    <property type="entry name" value="Galactose oxidase/kelch, beta-propeller"/>
    <property type="match status" value="1"/>
</dbReference>
<dbReference type="InterPro" id="IPR011043">
    <property type="entry name" value="Gal_Oxase/kelch_b-propeller"/>
</dbReference>
<keyword evidence="1 2" id="KW-0732">Signal</keyword>
<dbReference type="InterPro" id="IPR009880">
    <property type="entry name" value="Glyoxal_oxidase_N"/>
</dbReference>
<sequence>MASDLLKLLLSLVHFTFYFPATSQTLPSYPGRQGEWNQLQSNIGITAMHMQLLHDNKVIIYDRTDFGRSNVSLPHRRCRHDSRDQALEVDCTAHTILYDLDTNSFRPLTIQTDVWCSSASVIPNGTLIQTGGYNDGDHVMRSFTSCLNDDCDWIEFRDYLRERRWYASNQILPDGRIIIVGGRRAYTYEFYPSVSRTFWLSFLRETRDGNSENNLYPFLHLLPDGNLFIFANTRSILLDYNRNHVIREFPRIPNHDPRNYPSTGSSVLLPLDENSDSIRAEILICGGAPRGSFERNARRVFEGAISSCGRLVVTRHNPSWDMETMPTPRVMSDMLLLPTGDIIIINGAQSGTAGYDAARNPITNPFIYRPHQSSNRRFSVMTPSQKPRMYHSSAILLPDGRVLVGGNLSLETFSPPYLSDEYTQIRPSVLSLDKSTLGYGNASAFRVRFHVEEYISDNVLSVRIVAPSFTTHSFAMNQRMVVLKMNSIEAETSNTYALHVAGPSTVQIAPPGYYLLFVVHAGTPSNGSWVKIQ</sequence>
<dbReference type="SUPFAM" id="SSF50965">
    <property type="entry name" value="Galactose oxidase, central domain"/>
    <property type="match status" value="1"/>
</dbReference>
<evidence type="ECO:0000313" key="6">
    <source>
        <dbReference type="Proteomes" id="UP000008311"/>
    </source>
</evidence>
<reference evidence="6" key="1">
    <citation type="journal article" date="2010" name="Nat. Biotechnol.">
        <title>Draft genome sequence of the oilseed species Ricinus communis.</title>
        <authorList>
            <person name="Chan A.P."/>
            <person name="Crabtree J."/>
            <person name="Zhao Q."/>
            <person name="Lorenzi H."/>
            <person name="Orvis J."/>
            <person name="Puiu D."/>
            <person name="Melake-Berhan A."/>
            <person name="Jones K.M."/>
            <person name="Redman J."/>
            <person name="Chen G."/>
            <person name="Cahoon E.B."/>
            <person name="Gedil M."/>
            <person name="Stanke M."/>
            <person name="Haas B.J."/>
            <person name="Wortman J.R."/>
            <person name="Fraser-Liggett C.M."/>
            <person name="Ravel J."/>
            <person name="Rabinowicz P.D."/>
        </authorList>
    </citation>
    <scope>NUCLEOTIDE SEQUENCE [LARGE SCALE GENOMIC DNA]</scope>
    <source>
        <strain evidence="6">cv. Hale</strain>
    </source>
</reference>
<dbReference type="InterPro" id="IPR013783">
    <property type="entry name" value="Ig-like_fold"/>
</dbReference>
<keyword evidence="5" id="KW-0560">Oxidoreductase</keyword>
<dbReference type="GO" id="GO:0005737">
    <property type="term" value="C:cytoplasm"/>
    <property type="evidence" value="ECO:0000318"/>
    <property type="project" value="GO_Central"/>
</dbReference>
<proteinExistence type="predicted"/>
<dbReference type="GO" id="GO:0045480">
    <property type="term" value="F:galactose oxidase activity"/>
    <property type="evidence" value="ECO:0007669"/>
    <property type="project" value="UniProtKB-EC"/>
</dbReference>
<dbReference type="InterPro" id="IPR037293">
    <property type="entry name" value="Gal_Oxidase_central_sf"/>
</dbReference>
<dbReference type="InParanoid" id="B9REU4"/>
<feature type="domain" description="Galactose oxidase-like Early set" evidence="4">
    <location>
        <begin position="426"/>
        <end position="532"/>
    </location>
</feature>
<accession>B9REU4</accession>
<dbReference type="Pfam" id="PF07250">
    <property type="entry name" value="Glyoxal_oxid_N"/>
    <property type="match status" value="1"/>
</dbReference>
<dbReference type="Gene3D" id="2.60.40.10">
    <property type="entry name" value="Immunoglobulins"/>
    <property type="match status" value="1"/>
</dbReference>
<evidence type="ECO:0000259" key="4">
    <source>
        <dbReference type="Pfam" id="PF09118"/>
    </source>
</evidence>
<dbReference type="EC" id="1.1.3.9" evidence="5"/>
<dbReference type="PANTHER" id="PTHR32208">
    <property type="entry name" value="SECRETED PROTEIN-RELATED"/>
    <property type="match status" value="1"/>
</dbReference>
<evidence type="ECO:0000256" key="1">
    <source>
        <dbReference type="ARBA" id="ARBA00022729"/>
    </source>
</evidence>
<organism evidence="5 6">
    <name type="scientific">Ricinus communis</name>
    <name type="common">Castor bean</name>
    <dbReference type="NCBI Taxonomy" id="3988"/>
    <lineage>
        <taxon>Eukaryota</taxon>
        <taxon>Viridiplantae</taxon>
        <taxon>Streptophyta</taxon>
        <taxon>Embryophyta</taxon>
        <taxon>Tracheophyta</taxon>
        <taxon>Spermatophyta</taxon>
        <taxon>Magnoliopsida</taxon>
        <taxon>eudicotyledons</taxon>
        <taxon>Gunneridae</taxon>
        <taxon>Pentapetalae</taxon>
        <taxon>rosids</taxon>
        <taxon>fabids</taxon>
        <taxon>Malpighiales</taxon>
        <taxon>Euphorbiaceae</taxon>
        <taxon>Acalyphoideae</taxon>
        <taxon>Acalypheae</taxon>
        <taxon>Ricinus</taxon>
    </lineage>
</organism>
<dbReference type="SUPFAM" id="SSF81296">
    <property type="entry name" value="E set domains"/>
    <property type="match status" value="1"/>
</dbReference>
<dbReference type="AlphaFoldDB" id="B9REU4"/>
<dbReference type="Proteomes" id="UP000008311">
    <property type="component" value="Unassembled WGS sequence"/>
</dbReference>
<dbReference type="Pfam" id="PF09118">
    <property type="entry name" value="GO-like_E_set"/>
    <property type="match status" value="1"/>
</dbReference>
<feature type="domain" description="Glyoxal oxidase N-terminal" evidence="3">
    <location>
        <begin position="48"/>
        <end position="408"/>
    </location>
</feature>
<evidence type="ECO:0000256" key="2">
    <source>
        <dbReference type="SAM" id="SignalP"/>
    </source>
</evidence>
<dbReference type="InterPro" id="IPR015202">
    <property type="entry name" value="GO-like_E_set"/>
</dbReference>
<name>B9REU4_RICCO</name>
<dbReference type="CDD" id="cd02851">
    <property type="entry name" value="E_set_GO_C"/>
    <property type="match status" value="1"/>
</dbReference>
<dbReference type="InterPro" id="IPR014756">
    <property type="entry name" value="Ig_E-set"/>
</dbReference>
<evidence type="ECO:0000259" key="3">
    <source>
        <dbReference type="Pfam" id="PF07250"/>
    </source>
</evidence>
<dbReference type="eggNOG" id="ENOG502QPS4">
    <property type="taxonomic scope" value="Eukaryota"/>
</dbReference>